<feature type="transmembrane region" description="Helical" evidence="5">
    <location>
        <begin position="48"/>
        <end position="73"/>
    </location>
</feature>
<evidence type="ECO:0000259" key="6">
    <source>
        <dbReference type="Pfam" id="PF04116"/>
    </source>
</evidence>
<feature type="transmembrane region" description="Helical" evidence="5">
    <location>
        <begin position="88"/>
        <end position="110"/>
    </location>
</feature>
<dbReference type="AlphaFoldDB" id="A0AAE3JR81"/>
<name>A0AAE3JR81_9FLAO</name>
<accession>A0AAE3JR81</accession>
<evidence type="ECO:0000313" key="8">
    <source>
        <dbReference type="Proteomes" id="UP001200642"/>
    </source>
</evidence>
<dbReference type="Pfam" id="PF04116">
    <property type="entry name" value="FA_hydroxylase"/>
    <property type="match status" value="1"/>
</dbReference>
<feature type="transmembrane region" description="Helical" evidence="5">
    <location>
        <begin position="142"/>
        <end position="158"/>
    </location>
</feature>
<dbReference type="GO" id="GO:0005506">
    <property type="term" value="F:iron ion binding"/>
    <property type="evidence" value="ECO:0007669"/>
    <property type="project" value="InterPro"/>
</dbReference>
<dbReference type="InterPro" id="IPR050307">
    <property type="entry name" value="Sterol_Desaturase_Related"/>
</dbReference>
<evidence type="ECO:0000256" key="1">
    <source>
        <dbReference type="ARBA" id="ARBA00004370"/>
    </source>
</evidence>
<dbReference type="InterPro" id="IPR006694">
    <property type="entry name" value="Fatty_acid_hydroxylase"/>
</dbReference>
<dbReference type="GO" id="GO:0008610">
    <property type="term" value="P:lipid biosynthetic process"/>
    <property type="evidence" value="ECO:0007669"/>
    <property type="project" value="InterPro"/>
</dbReference>
<keyword evidence="4 5" id="KW-0472">Membrane</keyword>
<evidence type="ECO:0000256" key="2">
    <source>
        <dbReference type="ARBA" id="ARBA00022692"/>
    </source>
</evidence>
<dbReference type="Proteomes" id="UP001200642">
    <property type="component" value="Unassembled WGS sequence"/>
</dbReference>
<evidence type="ECO:0000256" key="5">
    <source>
        <dbReference type="SAM" id="Phobius"/>
    </source>
</evidence>
<dbReference type="GO" id="GO:0016020">
    <property type="term" value="C:membrane"/>
    <property type="evidence" value="ECO:0007669"/>
    <property type="project" value="UniProtKB-SubCell"/>
</dbReference>
<organism evidence="7 8">
    <name type="scientific">Cerina litoralis</name>
    <dbReference type="NCBI Taxonomy" id="2874477"/>
    <lineage>
        <taxon>Bacteria</taxon>
        <taxon>Pseudomonadati</taxon>
        <taxon>Bacteroidota</taxon>
        <taxon>Flavobacteriia</taxon>
        <taxon>Flavobacteriales</taxon>
        <taxon>Flavobacteriaceae</taxon>
        <taxon>Cerina</taxon>
    </lineage>
</organism>
<protein>
    <submittedName>
        <fullName evidence="7">Sterol desaturase family protein</fullName>
    </submittedName>
</protein>
<keyword evidence="2 5" id="KW-0812">Transmembrane</keyword>
<sequence>MTEFKEWLIHDSEEFQFVLYFGLLATLLVIESVFHYRKIGRGKRWITNFLLTILAIVSMSIIPITFISSAFFAEQNDWGLFNLFEFNWILLGLLTLLLRGFISFLTHFLAHKIPLFWRVHRVHHLDTEMDVTTTVRFHPFEFVINSIIGIPIVLVFGFPVWGLMLYELFDIVITLLSHSNISFNRKVERIIRYVFVTPDLHRIHHSSYQPETDSNFSAVFPIWDVLFGTFKTKTRTEPKEMELGLEEVQDDRVDKVGWLLKSPFLKDIKNE</sequence>
<keyword evidence="8" id="KW-1185">Reference proteome</keyword>
<dbReference type="EMBL" id="JAIRBC010000059">
    <property type="protein sequence ID" value="MCG2462916.1"/>
    <property type="molecule type" value="Genomic_DNA"/>
</dbReference>
<comment type="subcellular location">
    <subcellularLocation>
        <location evidence="1">Membrane</location>
    </subcellularLocation>
</comment>
<feature type="domain" description="Fatty acid hydroxylase" evidence="6">
    <location>
        <begin position="93"/>
        <end position="229"/>
    </location>
</feature>
<dbReference type="PANTHER" id="PTHR11863">
    <property type="entry name" value="STEROL DESATURASE"/>
    <property type="match status" value="1"/>
</dbReference>
<evidence type="ECO:0000256" key="4">
    <source>
        <dbReference type="ARBA" id="ARBA00023136"/>
    </source>
</evidence>
<dbReference type="RefSeq" id="WP_317904049.1">
    <property type="nucleotide sequence ID" value="NZ_JAIRBC010000059.1"/>
</dbReference>
<keyword evidence="3 5" id="KW-1133">Transmembrane helix</keyword>
<dbReference type="GO" id="GO:0016491">
    <property type="term" value="F:oxidoreductase activity"/>
    <property type="evidence" value="ECO:0007669"/>
    <property type="project" value="InterPro"/>
</dbReference>
<evidence type="ECO:0000256" key="3">
    <source>
        <dbReference type="ARBA" id="ARBA00022989"/>
    </source>
</evidence>
<feature type="transmembrane region" description="Helical" evidence="5">
    <location>
        <begin position="17"/>
        <end position="36"/>
    </location>
</feature>
<gene>
    <name evidence="7" type="ORF">K8352_19290</name>
</gene>
<evidence type="ECO:0000313" key="7">
    <source>
        <dbReference type="EMBL" id="MCG2462916.1"/>
    </source>
</evidence>
<proteinExistence type="predicted"/>
<comment type="caution">
    <text evidence="7">The sequence shown here is derived from an EMBL/GenBank/DDBJ whole genome shotgun (WGS) entry which is preliminary data.</text>
</comment>
<reference evidence="7" key="1">
    <citation type="submission" date="2023-02" db="EMBL/GenBank/DDBJ databases">
        <title>Genome of Flavobacteriaceae gen. nov. sp. strain F89.</title>
        <authorList>
            <person name="Wang Y."/>
        </authorList>
    </citation>
    <scope>NUCLEOTIDE SEQUENCE</scope>
    <source>
        <strain evidence="7">F89</strain>
    </source>
</reference>